<reference evidence="1 2" key="1">
    <citation type="journal article" date="2014" name="Int. J. Syst. Evol. Microbiol.">
        <title>Streptomyces hoynatensis sp. nov., isolated from deep marine sediment.</title>
        <authorList>
            <person name="Veyisoglu A."/>
            <person name="Sahin N."/>
        </authorList>
    </citation>
    <scope>NUCLEOTIDE SEQUENCE [LARGE SCALE GENOMIC DNA]</scope>
    <source>
        <strain evidence="1 2">KCTC 29097</strain>
    </source>
</reference>
<keyword evidence="2" id="KW-1185">Reference proteome</keyword>
<proteinExistence type="predicted"/>
<dbReference type="Proteomes" id="UP000272474">
    <property type="component" value="Unassembled WGS sequence"/>
</dbReference>
<accession>A0A3A9YMJ6</accession>
<sequence length="99" mass="10369">MTVSSRCSTASRALHLVNYAYDEAADAVRPLRDLRLDVRAPGRSFSRATVHQPGRAPAALPVTPKPDGCQLTLPTAGVYTVVHRAGATGAAEGSEANAR</sequence>
<name>A0A3A9YMJ6_9ACTN</name>
<organism evidence="1 2">
    <name type="scientific">Streptomyces hoynatensis</name>
    <dbReference type="NCBI Taxonomy" id="1141874"/>
    <lineage>
        <taxon>Bacteria</taxon>
        <taxon>Bacillati</taxon>
        <taxon>Actinomycetota</taxon>
        <taxon>Actinomycetes</taxon>
        <taxon>Kitasatosporales</taxon>
        <taxon>Streptomycetaceae</taxon>
        <taxon>Streptomyces</taxon>
    </lineage>
</organism>
<evidence type="ECO:0000313" key="1">
    <source>
        <dbReference type="EMBL" id="RKN37393.1"/>
    </source>
</evidence>
<dbReference type="RefSeq" id="WP_120684606.1">
    <property type="nucleotide sequence ID" value="NZ_RBAL01000025.1"/>
</dbReference>
<protein>
    <recommendedName>
        <fullName evidence="3">Alpha-L-arabinofuranosidase C-terminal domain-containing protein</fullName>
    </recommendedName>
</protein>
<evidence type="ECO:0008006" key="3">
    <source>
        <dbReference type="Google" id="ProtNLM"/>
    </source>
</evidence>
<gene>
    <name evidence="1" type="ORF">D7294_28050</name>
</gene>
<evidence type="ECO:0000313" key="2">
    <source>
        <dbReference type="Proteomes" id="UP000272474"/>
    </source>
</evidence>
<dbReference type="AlphaFoldDB" id="A0A3A9YMJ6"/>
<comment type="caution">
    <text evidence="1">The sequence shown here is derived from an EMBL/GenBank/DDBJ whole genome shotgun (WGS) entry which is preliminary data.</text>
</comment>
<dbReference type="EMBL" id="RBAL01000025">
    <property type="protein sequence ID" value="RKN37393.1"/>
    <property type="molecule type" value="Genomic_DNA"/>
</dbReference>